<feature type="domain" description="DH" evidence="2">
    <location>
        <begin position="5"/>
        <end position="184"/>
    </location>
</feature>
<proteinExistence type="predicted"/>
<evidence type="ECO:0000313" key="3">
    <source>
        <dbReference type="EMBL" id="KRG22642.1"/>
    </source>
</evidence>
<dbReference type="InterPro" id="IPR000219">
    <property type="entry name" value="DH_dom"/>
</dbReference>
<dbReference type="Pfam" id="PF00621">
    <property type="entry name" value="RhoGEF"/>
    <property type="match status" value="1"/>
</dbReference>
<evidence type="ECO:0000259" key="2">
    <source>
        <dbReference type="PROSITE" id="PS50010"/>
    </source>
</evidence>
<organism evidence="3">
    <name type="scientific">Candidatus Berkiella aquae</name>
    <dbReference type="NCBI Taxonomy" id="295108"/>
    <lineage>
        <taxon>Bacteria</taxon>
        <taxon>Pseudomonadati</taxon>
        <taxon>Pseudomonadota</taxon>
        <taxon>Gammaproteobacteria</taxon>
        <taxon>Candidatus Berkiellales</taxon>
        <taxon>Candidatus Berkiellaceae</taxon>
        <taxon>Candidatus Berkiella</taxon>
    </lineage>
</organism>
<keyword evidence="5" id="KW-1185">Reference proteome</keyword>
<dbReference type="EMBL" id="LKAJ01000001">
    <property type="protein sequence ID" value="KRG22642.1"/>
    <property type="molecule type" value="Genomic_DNA"/>
</dbReference>
<feature type="region of interest" description="Disordered" evidence="1">
    <location>
        <begin position="303"/>
        <end position="345"/>
    </location>
</feature>
<dbReference type="EMBL" id="LKAJ02000001">
    <property type="protein sequence ID" value="MCS5711993.1"/>
    <property type="molecule type" value="Genomic_DNA"/>
</dbReference>
<evidence type="ECO:0000313" key="5">
    <source>
        <dbReference type="Proteomes" id="UP000051497"/>
    </source>
</evidence>
<name>A0A0Q9YY01_9GAMM</name>
<accession>A0A0Q9YY01</accession>
<dbReference type="SUPFAM" id="SSF48065">
    <property type="entry name" value="DBL homology domain (DH-domain)"/>
    <property type="match status" value="1"/>
</dbReference>
<dbReference type="Proteomes" id="UP000051497">
    <property type="component" value="Unassembled WGS sequence"/>
</dbReference>
<comment type="caution">
    <text evidence="3">The sequence shown here is derived from an EMBL/GenBank/DDBJ whole genome shotgun (WGS) entry which is preliminary data.</text>
</comment>
<dbReference type="RefSeq" id="WP_075064834.1">
    <property type="nucleotide sequence ID" value="NZ_LKAJ02000001.1"/>
</dbReference>
<dbReference type="OrthoDB" id="5654121at2"/>
<dbReference type="GO" id="GO:0005085">
    <property type="term" value="F:guanyl-nucleotide exchange factor activity"/>
    <property type="evidence" value="ECO:0007669"/>
    <property type="project" value="InterPro"/>
</dbReference>
<evidence type="ECO:0000313" key="4">
    <source>
        <dbReference type="EMBL" id="MCS5711993.1"/>
    </source>
</evidence>
<feature type="compositionally biased region" description="Basic and acidic residues" evidence="1">
    <location>
        <begin position="313"/>
        <end position="330"/>
    </location>
</feature>
<dbReference type="PROSITE" id="PS50010">
    <property type="entry name" value="DH_2"/>
    <property type="match status" value="1"/>
</dbReference>
<dbReference type="AlphaFoldDB" id="A0A0Q9YY01"/>
<evidence type="ECO:0000256" key="1">
    <source>
        <dbReference type="SAM" id="MobiDB-lite"/>
    </source>
</evidence>
<protein>
    <submittedName>
        <fullName evidence="3">RhoGEF domain protein</fullName>
    </submittedName>
</protein>
<sequence length="345" mass="39503">MATEKAQSVLEEIKSTEQTYLAGLKHLLSNKEKMLAAYNKSKPSQLEGKISQVELKLFFDAIQDLINDSERLLAQINNSTKNYESITKIIESSAKHFSDAAIFYHLILQKKLPENVAASFKGESKNKSALTTFGYHAIMPAQRVPRYEMLFKELQKRQAEDIEKKRIQTTINAAINVAKQVSFTDEQLVSVQNHVSLVQEAEQVKKYKKDSVESIISQEIYQQLVKQEKDNSGAKLNKQEAILKTYIKESDRYDITITRAISPKDQLKAEQLKRDFTNQYIKFIEKTDPKNADSLRKEIQKIVQNKSHPPIVFHHDKTKVSSSQRPDEARTPSSSPPPPKEKRKL</sequence>
<gene>
    <name evidence="3" type="ORF">HT99x_00180</name>
    <name evidence="4" type="ORF">HT99x_011170</name>
</gene>
<reference evidence="4" key="3">
    <citation type="submission" date="2021-06" db="EMBL/GenBank/DDBJ databases">
        <title>Genomic Description and Analysis of Intracellular Bacteria, Candidatus Berkiella cookevillensis and Candidatus Berkiella aquae.</title>
        <authorList>
            <person name="Kidane D.T."/>
            <person name="Mehari Y.T."/>
            <person name="Rice F.C."/>
            <person name="Arivett B.A."/>
            <person name="Farone A.L."/>
            <person name="Berk S.G."/>
            <person name="Farone M.B."/>
        </authorList>
    </citation>
    <scope>NUCLEOTIDE SEQUENCE</scope>
    <source>
        <strain evidence="4">HT99</strain>
    </source>
</reference>
<reference evidence="4" key="2">
    <citation type="journal article" date="2016" name="Genome Announc.">
        <title>Draft Genome Sequences of Two Novel Amoeba-Resistant Intranuclear Bacteria, 'Candidatus Berkiella cookevillensis' and 'Candidatus Berkiella aquae'.</title>
        <authorList>
            <person name="Mehari Y.T."/>
            <person name="Arivett B.A."/>
            <person name="Farone A.L."/>
            <person name="Gunderson J.H."/>
            <person name="Farone M.B."/>
        </authorList>
    </citation>
    <scope>NUCLEOTIDE SEQUENCE</scope>
    <source>
        <strain evidence="4">HT99</strain>
    </source>
</reference>
<dbReference type="InterPro" id="IPR035899">
    <property type="entry name" value="DBL_dom_sf"/>
</dbReference>
<dbReference type="Gene3D" id="1.20.900.10">
    <property type="entry name" value="Dbl homology (DH) domain"/>
    <property type="match status" value="1"/>
</dbReference>
<reference evidence="3" key="1">
    <citation type="submission" date="2015-09" db="EMBL/GenBank/DDBJ databases">
        <title>Draft Genome Sequences of Two Novel Amoeba-resistant Intranuclear Bacteria, Candidatus Berkiella cookevillensis and Candidatus Berkiella aquae.</title>
        <authorList>
            <person name="Mehari Y.T."/>
            <person name="Arivett B.A."/>
            <person name="Farone A.L."/>
            <person name="Gunderson J.H."/>
            <person name="Farone M.B."/>
        </authorList>
    </citation>
    <scope>NUCLEOTIDE SEQUENCE [LARGE SCALE GENOMIC DNA]</scope>
    <source>
        <strain evidence="3">HT99</strain>
    </source>
</reference>